<evidence type="ECO:0000313" key="2">
    <source>
        <dbReference type="Proteomes" id="UP000190044"/>
    </source>
</evidence>
<proteinExistence type="predicted"/>
<organism evidence="1 2">
    <name type="scientific">Sphingopyxis flava</name>
    <dbReference type="NCBI Taxonomy" id="1507287"/>
    <lineage>
        <taxon>Bacteria</taxon>
        <taxon>Pseudomonadati</taxon>
        <taxon>Pseudomonadota</taxon>
        <taxon>Alphaproteobacteria</taxon>
        <taxon>Sphingomonadales</taxon>
        <taxon>Sphingomonadaceae</taxon>
        <taxon>Sphingopyxis</taxon>
    </lineage>
</organism>
<accession>A0A1T5ENI6</accession>
<reference evidence="2" key="1">
    <citation type="submission" date="2017-02" db="EMBL/GenBank/DDBJ databases">
        <authorList>
            <person name="Varghese N."/>
            <person name="Submissions S."/>
        </authorList>
    </citation>
    <scope>NUCLEOTIDE SEQUENCE [LARGE SCALE GENOMIC DNA]</scope>
    <source>
        <strain evidence="2">R11H</strain>
    </source>
</reference>
<dbReference type="EMBL" id="FUYP01000023">
    <property type="protein sequence ID" value="SKB85418.1"/>
    <property type="molecule type" value="Genomic_DNA"/>
</dbReference>
<dbReference type="Proteomes" id="UP000190044">
    <property type="component" value="Unassembled WGS sequence"/>
</dbReference>
<keyword evidence="2" id="KW-1185">Reference proteome</keyword>
<dbReference type="AlphaFoldDB" id="A0A1T5ENI6"/>
<gene>
    <name evidence="1" type="ORF">SAMN06295937_102356</name>
</gene>
<name>A0A1T5ENI6_9SPHN</name>
<protein>
    <submittedName>
        <fullName evidence="1">Uncharacterized protein</fullName>
    </submittedName>
</protein>
<sequence>MASIITSASKGKSTPPIDVDGIGAELGISQTFMIAGERFLEGVREVLSDKTPDHPLIAEVDHAASVILEAHRRVGEARKKLDAIVDPAFAGGRAS</sequence>
<evidence type="ECO:0000313" key="1">
    <source>
        <dbReference type="EMBL" id="SKB85418.1"/>
    </source>
</evidence>